<evidence type="ECO:0000313" key="2">
    <source>
        <dbReference type="EMBL" id="HCT56419.1"/>
    </source>
</evidence>
<evidence type="ECO:0000256" key="1">
    <source>
        <dbReference type="SAM" id="Phobius"/>
    </source>
</evidence>
<comment type="caution">
    <text evidence="2">The sequence shown here is derived from an EMBL/GenBank/DDBJ whole genome shotgun (WGS) entry which is preliminary data.</text>
</comment>
<keyword evidence="1" id="KW-0812">Transmembrane</keyword>
<accession>A0A3D4V5K5</accession>
<protein>
    <submittedName>
        <fullName evidence="2">Uncharacterized protein</fullName>
    </submittedName>
</protein>
<sequence>MVEFIIVSFHMIGIVQLLAVPGAAFIADTRGRVSGIFSGLAMITYILHSHSNVRRMMGTREE</sequence>
<keyword evidence="1" id="KW-0472">Membrane</keyword>
<dbReference type="EMBL" id="DPIY01000005">
    <property type="protein sequence ID" value="HCT56419.1"/>
    <property type="molecule type" value="Genomic_DNA"/>
</dbReference>
<reference evidence="2 3" key="1">
    <citation type="journal article" date="2018" name="Nat. Biotechnol.">
        <title>A standardized bacterial taxonomy based on genome phylogeny substantially revises the tree of life.</title>
        <authorList>
            <person name="Parks D.H."/>
            <person name="Chuvochina M."/>
            <person name="Waite D.W."/>
            <person name="Rinke C."/>
            <person name="Skarshewski A."/>
            <person name="Chaumeil P.A."/>
            <person name="Hugenholtz P."/>
        </authorList>
    </citation>
    <scope>NUCLEOTIDE SEQUENCE [LARGE SCALE GENOMIC DNA]</scope>
    <source>
        <strain evidence="2">UBA8844</strain>
    </source>
</reference>
<dbReference type="Proteomes" id="UP000264071">
    <property type="component" value="Unassembled WGS sequence"/>
</dbReference>
<dbReference type="AlphaFoldDB" id="A0A3D4V5K5"/>
<name>A0A3D4V5K5_9BACT</name>
<feature type="transmembrane region" description="Helical" evidence="1">
    <location>
        <begin position="33"/>
        <end position="50"/>
    </location>
</feature>
<proteinExistence type="predicted"/>
<organism evidence="2 3">
    <name type="scientific">Gemmatimonas aurantiaca</name>
    <dbReference type="NCBI Taxonomy" id="173480"/>
    <lineage>
        <taxon>Bacteria</taxon>
        <taxon>Pseudomonadati</taxon>
        <taxon>Gemmatimonadota</taxon>
        <taxon>Gemmatimonadia</taxon>
        <taxon>Gemmatimonadales</taxon>
        <taxon>Gemmatimonadaceae</taxon>
        <taxon>Gemmatimonas</taxon>
    </lineage>
</organism>
<gene>
    <name evidence="2" type="ORF">DGD08_04310</name>
</gene>
<keyword evidence="1" id="KW-1133">Transmembrane helix</keyword>
<feature type="transmembrane region" description="Helical" evidence="1">
    <location>
        <begin position="7"/>
        <end position="27"/>
    </location>
</feature>
<evidence type="ECO:0000313" key="3">
    <source>
        <dbReference type="Proteomes" id="UP000264071"/>
    </source>
</evidence>